<evidence type="ECO:0000313" key="2">
    <source>
        <dbReference type="EMBL" id="EQD72246.1"/>
    </source>
</evidence>
<dbReference type="AlphaFoldDB" id="T1BGZ6"/>
<comment type="caution">
    <text evidence="2">The sequence shown here is derived from an EMBL/GenBank/DDBJ whole genome shotgun (WGS) entry which is preliminary data.</text>
</comment>
<feature type="non-terminal residue" evidence="2">
    <location>
        <position position="150"/>
    </location>
</feature>
<reference evidence="2" key="1">
    <citation type="submission" date="2013-08" db="EMBL/GenBank/DDBJ databases">
        <authorList>
            <person name="Mendez C."/>
            <person name="Richter M."/>
            <person name="Ferrer M."/>
            <person name="Sanchez J."/>
        </authorList>
    </citation>
    <scope>NUCLEOTIDE SEQUENCE</scope>
</reference>
<feature type="domain" description="Probable transposase IS891/IS1136/IS1341" evidence="1">
    <location>
        <begin position="38"/>
        <end position="142"/>
    </location>
</feature>
<gene>
    <name evidence="2" type="ORF">B1B_03893</name>
</gene>
<name>T1BGZ6_9ZZZZ</name>
<proteinExistence type="predicted"/>
<sequence length="150" mass="17094">MPIVLHRPVEGKIKTCHILRSSTGKWWATLSCENVEEQILPTNPLPVGIDVGIRTFAALSDGTEIPNPTFLKRSAKRLAQAQRKLELQEKGSPEREKAKKIVAKVHERISNQRSDFAHQESRKIVNQYGRIFVEDITVNEMNSHRCLNRS</sequence>
<dbReference type="Pfam" id="PF01385">
    <property type="entry name" value="OrfB_IS605"/>
    <property type="match status" value="1"/>
</dbReference>
<dbReference type="NCBIfam" id="NF040570">
    <property type="entry name" value="guided_TnpB"/>
    <property type="match status" value="1"/>
</dbReference>
<organism evidence="2">
    <name type="scientific">mine drainage metagenome</name>
    <dbReference type="NCBI Taxonomy" id="410659"/>
    <lineage>
        <taxon>unclassified sequences</taxon>
        <taxon>metagenomes</taxon>
        <taxon>ecological metagenomes</taxon>
    </lineage>
</organism>
<dbReference type="EMBL" id="AUZY01002419">
    <property type="protein sequence ID" value="EQD72246.1"/>
    <property type="molecule type" value="Genomic_DNA"/>
</dbReference>
<reference evidence="2" key="2">
    <citation type="journal article" date="2014" name="ISME J.">
        <title>Microbial stratification in low pH oxic and suboxic macroscopic growths along an acid mine drainage.</title>
        <authorList>
            <person name="Mendez-Garcia C."/>
            <person name="Mesa V."/>
            <person name="Sprenger R.R."/>
            <person name="Richter M."/>
            <person name="Diez M.S."/>
            <person name="Solano J."/>
            <person name="Bargiela R."/>
            <person name="Golyshina O.V."/>
            <person name="Manteca A."/>
            <person name="Ramos J.L."/>
            <person name="Gallego J.R."/>
            <person name="Llorente I."/>
            <person name="Martins Dos Santos V.A."/>
            <person name="Jensen O.N."/>
            <person name="Pelaez A.I."/>
            <person name="Sanchez J."/>
            <person name="Ferrer M."/>
        </authorList>
    </citation>
    <scope>NUCLEOTIDE SEQUENCE</scope>
</reference>
<dbReference type="InterPro" id="IPR001959">
    <property type="entry name" value="Transposase"/>
</dbReference>
<accession>T1BGZ6</accession>
<protein>
    <submittedName>
        <fullName evidence="2">IS605 family transposase OrfB</fullName>
    </submittedName>
</protein>
<evidence type="ECO:0000259" key="1">
    <source>
        <dbReference type="Pfam" id="PF01385"/>
    </source>
</evidence>